<evidence type="ECO:0000256" key="5">
    <source>
        <dbReference type="ARBA" id="ARBA00022692"/>
    </source>
</evidence>
<dbReference type="EMBL" id="CP150886">
    <property type="protein sequence ID" value="WZB86897.1"/>
    <property type="molecule type" value="Genomic_DNA"/>
</dbReference>
<dbReference type="InterPro" id="IPR050083">
    <property type="entry name" value="HtpX_protease"/>
</dbReference>
<feature type="transmembrane region" description="Helical" evidence="12">
    <location>
        <begin position="556"/>
        <end position="575"/>
    </location>
</feature>
<dbReference type="Pfam" id="PF01435">
    <property type="entry name" value="Peptidase_M48"/>
    <property type="match status" value="1"/>
</dbReference>
<proteinExistence type="predicted"/>
<keyword evidence="8" id="KW-0862">Zinc</keyword>
<keyword evidence="6" id="KW-0479">Metal-binding</keyword>
<name>A0ABZ2UNE2_9CYAN</name>
<dbReference type="GO" id="GO:0008237">
    <property type="term" value="F:metallopeptidase activity"/>
    <property type="evidence" value="ECO:0007669"/>
    <property type="project" value="UniProtKB-KW"/>
</dbReference>
<dbReference type="EC" id="3.4.24.-" evidence="14"/>
<keyword evidence="11 12" id="KW-0472">Membrane</keyword>
<evidence type="ECO:0000259" key="13">
    <source>
        <dbReference type="Pfam" id="PF01435"/>
    </source>
</evidence>
<keyword evidence="3" id="KW-1003">Cell membrane</keyword>
<dbReference type="InterPro" id="IPR001915">
    <property type="entry name" value="Peptidase_M48"/>
</dbReference>
<comment type="subcellular location">
    <subcellularLocation>
        <location evidence="2">Cell membrane</location>
        <topology evidence="2">Multi-pass membrane protein</topology>
    </subcellularLocation>
</comment>
<comment type="cofactor">
    <cofactor evidence="1">
        <name>Zn(2+)</name>
        <dbReference type="ChEBI" id="CHEBI:29105"/>
    </cofactor>
</comment>
<evidence type="ECO:0000256" key="3">
    <source>
        <dbReference type="ARBA" id="ARBA00022475"/>
    </source>
</evidence>
<evidence type="ECO:0000256" key="1">
    <source>
        <dbReference type="ARBA" id="ARBA00001947"/>
    </source>
</evidence>
<dbReference type="Proteomes" id="UP001483337">
    <property type="component" value="Chromosome"/>
</dbReference>
<evidence type="ECO:0000256" key="2">
    <source>
        <dbReference type="ARBA" id="ARBA00004651"/>
    </source>
</evidence>
<accession>A0ABZ2UNE2</accession>
<organism evidence="14 15">
    <name type="scientific">Okeanomitos corallinicola TIOX110</name>
    <dbReference type="NCBI Taxonomy" id="3133117"/>
    <lineage>
        <taxon>Bacteria</taxon>
        <taxon>Bacillati</taxon>
        <taxon>Cyanobacteriota</taxon>
        <taxon>Cyanophyceae</taxon>
        <taxon>Nostocales</taxon>
        <taxon>Aphanizomenonaceae</taxon>
        <taxon>Okeanomitos</taxon>
    </lineage>
</organism>
<keyword evidence="9 12" id="KW-1133">Transmembrane helix</keyword>
<feature type="transmembrane region" description="Helical" evidence="12">
    <location>
        <begin position="212"/>
        <end position="232"/>
    </location>
</feature>
<feature type="transmembrane region" description="Helical" evidence="12">
    <location>
        <begin position="356"/>
        <end position="380"/>
    </location>
</feature>
<keyword evidence="7 14" id="KW-0378">Hydrolase</keyword>
<evidence type="ECO:0000313" key="14">
    <source>
        <dbReference type="EMBL" id="WZB86897.1"/>
    </source>
</evidence>
<evidence type="ECO:0000256" key="7">
    <source>
        <dbReference type="ARBA" id="ARBA00022801"/>
    </source>
</evidence>
<keyword evidence="4" id="KW-0645">Protease</keyword>
<evidence type="ECO:0000256" key="11">
    <source>
        <dbReference type="ARBA" id="ARBA00023136"/>
    </source>
</evidence>
<feature type="transmembrane region" description="Helical" evidence="12">
    <location>
        <begin position="514"/>
        <end position="536"/>
    </location>
</feature>
<evidence type="ECO:0000313" key="15">
    <source>
        <dbReference type="Proteomes" id="UP001483337"/>
    </source>
</evidence>
<dbReference type="PANTHER" id="PTHR43221:SF1">
    <property type="entry name" value="PROTEASE HTPX"/>
    <property type="match status" value="1"/>
</dbReference>
<dbReference type="PANTHER" id="PTHR43221">
    <property type="entry name" value="PROTEASE HTPX"/>
    <property type="match status" value="1"/>
</dbReference>
<reference evidence="14 15" key="1">
    <citation type="submission" date="2024-04" db="EMBL/GenBank/DDBJ databases">
        <title>Okeanomitos corallinicola gen. &amp; sp. nov. (Nostocales, Cyanobacteria), a new toxic marine heterocyst-forming cyanobacterium from a coral reef.</title>
        <authorList>
            <person name="Li H."/>
            <person name="Li R."/>
            <person name="Kang J."/>
            <person name="Hii K.S."/>
            <person name="Mohamed H.F."/>
            <person name="Xu X."/>
            <person name="Luo Z."/>
        </authorList>
    </citation>
    <scope>NUCLEOTIDE SEQUENCE [LARGE SCALE GENOMIC DNA]</scope>
    <source>
        <strain evidence="14 15">TIOX110</strain>
    </source>
</reference>
<evidence type="ECO:0000256" key="10">
    <source>
        <dbReference type="ARBA" id="ARBA00023049"/>
    </source>
</evidence>
<gene>
    <name evidence="14" type="ORF">WJM97_16090</name>
</gene>
<dbReference type="Gene3D" id="3.30.2010.10">
    <property type="entry name" value="Metalloproteases ('zincins'), catalytic domain"/>
    <property type="match status" value="1"/>
</dbReference>
<evidence type="ECO:0000256" key="9">
    <source>
        <dbReference type="ARBA" id="ARBA00022989"/>
    </source>
</evidence>
<evidence type="ECO:0000256" key="12">
    <source>
        <dbReference type="SAM" id="Phobius"/>
    </source>
</evidence>
<keyword evidence="10 14" id="KW-0482">Metalloprotease</keyword>
<dbReference type="RefSeq" id="WP_353929811.1">
    <property type="nucleotide sequence ID" value="NZ_CP150886.1"/>
</dbReference>
<feature type="transmembrane region" description="Helical" evidence="12">
    <location>
        <begin position="165"/>
        <end position="192"/>
    </location>
</feature>
<keyword evidence="5 12" id="KW-0812">Transmembrane</keyword>
<keyword evidence="15" id="KW-1185">Reference proteome</keyword>
<sequence>MPSSEKLALEAGLVALKQENYYAAITQLVPLANILDQSNACLQAQVGLVMAYAHTGETDQAIAWCNNLIESDNSQVQEWAKRALDHLIKREKRLESQKKSNYAKLTQQQAKISRKIKSQTALSNAKFNISRDGKTTEKKNINWRQARRAKVWQPLRKYNFISSRLLALATFMVLFAVLVAMVESVMILTNQILDKFPYVSPLPFLYNSPSSFILVLLLFLLGLSPWLLDWILTEFYQQKPLAKDNLYNYSREAVRVTQRTCQMRHWPIPELKILPMTAPMMFTYGNLPRTARIVVSQGLLEQLNNDEIATIYGLALGQIRRWDFGIMSLAFLVTLPIYKLYQQASIWGNKSENSLWIWTTTAVANLSYGIWCLITGIILLNSRFRVYASDRHAAEITGNPNGLIRALLKISIGIADDIKTKQQTSWELESVNILAPVDVKQSLCLGSVIENLRWESFLMWESSNPYRQWFTINSSHPLMGDRLQRLCQIARHWHLEPELYFITPELLQVKPQSFLLQIAPWLGIPSGLILAGLFWLSWQTAYTTHVVNLKWIYDDWSFITGFLMIGFSVGTLMRINSFFPEINQHNLHNDQQALKLLIDPSVLPIDSISVRLVGKLIGRPGIGNSLSQDLILQTNLGLVKLHHIPWLSPSAHPQKWIGRQVTVTGWLRRGATPWIDIQTLETQTGNIINSPHPIWSTVLAVVAQAWGAYIMLTAQSITG</sequence>
<evidence type="ECO:0000256" key="6">
    <source>
        <dbReference type="ARBA" id="ARBA00022723"/>
    </source>
</evidence>
<evidence type="ECO:0000256" key="4">
    <source>
        <dbReference type="ARBA" id="ARBA00022670"/>
    </source>
</evidence>
<protein>
    <submittedName>
        <fullName evidence="14">M48 family metalloprotease</fullName>
        <ecNumber evidence="14">3.4.24.-</ecNumber>
    </submittedName>
</protein>
<feature type="transmembrane region" description="Helical" evidence="12">
    <location>
        <begin position="324"/>
        <end position="341"/>
    </location>
</feature>
<evidence type="ECO:0000256" key="8">
    <source>
        <dbReference type="ARBA" id="ARBA00022833"/>
    </source>
</evidence>
<feature type="domain" description="Peptidase M48" evidence="13">
    <location>
        <begin position="282"/>
        <end position="487"/>
    </location>
</feature>